<gene>
    <name evidence="1" type="ORF">Pla8534_11230</name>
</gene>
<accession>A0A518DNF2</accession>
<proteinExistence type="predicted"/>
<keyword evidence="2" id="KW-1185">Reference proteome</keyword>
<organism evidence="1 2">
    <name type="scientific">Lignipirellula cremea</name>
    <dbReference type="NCBI Taxonomy" id="2528010"/>
    <lineage>
        <taxon>Bacteria</taxon>
        <taxon>Pseudomonadati</taxon>
        <taxon>Planctomycetota</taxon>
        <taxon>Planctomycetia</taxon>
        <taxon>Pirellulales</taxon>
        <taxon>Pirellulaceae</taxon>
        <taxon>Lignipirellula</taxon>
    </lineage>
</organism>
<protein>
    <submittedName>
        <fullName evidence="1">Uncharacterized protein</fullName>
    </submittedName>
</protein>
<reference evidence="1 2" key="1">
    <citation type="submission" date="2019-02" db="EMBL/GenBank/DDBJ databases">
        <title>Deep-cultivation of Planctomycetes and their phenomic and genomic characterization uncovers novel biology.</title>
        <authorList>
            <person name="Wiegand S."/>
            <person name="Jogler M."/>
            <person name="Boedeker C."/>
            <person name="Pinto D."/>
            <person name="Vollmers J."/>
            <person name="Rivas-Marin E."/>
            <person name="Kohn T."/>
            <person name="Peeters S.H."/>
            <person name="Heuer A."/>
            <person name="Rast P."/>
            <person name="Oberbeckmann S."/>
            <person name="Bunk B."/>
            <person name="Jeske O."/>
            <person name="Meyerdierks A."/>
            <person name="Storesund J.E."/>
            <person name="Kallscheuer N."/>
            <person name="Luecker S."/>
            <person name="Lage O.M."/>
            <person name="Pohl T."/>
            <person name="Merkel B.J."/>
            <person name="Hornburger P."/>
            <person name="Mueller R.-W."/>
            <person name="Bruemmer F."/>
            <person name="Labrenz M."/>
            <person name="Spormann A.M."/>
            <person name="Op den Camp H."/>
            <person name="Overmann J."/>
            <person name="Amann R."/>
            <person name="Jetten M.S.M."/>
            <person name="Mascher T."/>
            <person name="Medema M.H."/>
            <person name="Devos D.P."/>
            <person name="Kaster A.-K."/>
            <person name="Ovreas L."/>
            <person name="Rohde M."/>
            <person name="Galperin M.Y."/>
            <person name="Jogler C."/>
        </authorList>
    </citation>
    <scope>NUCLEOTIDE SEQUENCE [LARGE SCALE GENOMIC DNA]</scope>
    <source>
        <strain evidence="1 2">Pla85_3_4</strain>
    </source>
</reference>
<dbReference type="Proteomes" id="UP000317648">
    <property type="component" value="Chromosome"/>
</dbReference>
<dbReference type="AlphaFoldDB" id="A0A518DNF2"/>
<dbReference type="RefSeq" id="WP_197443014.1">
    <property type="nucleotide sequence ID" value="NZ_CP036433.1"/>
</dbReference>
<evidence type="ECO:0000313" key="2">
    <source>
        <dbReference type="Proteomes" id="UP000317648"/>
    </source>
</evidence>
<dbReference type="EMBL" id="CP036433">
    <property type="protein sequence ID" value="QDU93343.1"/>
    <property type="molecule type" value="Genomic_DNA"/>
</dbReference>
<name>A0A518DNF2_9BACT</name>
<evidence type="ECO:0000313" key="1">
    <source>
        <dbReference type="EMBL" id="QDU93343.1"/>
    </source>
</evidence>
<sequence length="350" mass="38280">MVLLFAVAPRLSSAVPPAYTIEEIGSAEDLLDPKAINESGVIVGDCVPRDTLVHSAFITREGKTTIVPPPDGFTHLFFADVNDKNVVVGTAIGENKSRVVLYADEKLTFLSKAGELPLATAIANSGVVVGIIDREDGHQNGAVWEHGRTTLVKPLEGDIASWAFVISATGKIVGWSAYSKGYRLCQADLSGNTIPLIDNDKWNRFRSMRPKAINPHGVVVGSSTAAGHYQACIIAEKVFAELPDLPKNRLDEFIYFLEKHKRAVQQSSAYDINDDGWVVGTCTTPVASVACLWIDDEVYRLDELVKTDEKWLFHSAVSLNNRGQIVGFGKRDGKETVFLLSPILTEKREQ</sequence>
<dbReference type="KEGG" id="lcre:Pla8534_11230"/>